<comment type="caution">
    <text evidence="3">The sequence shown here is derived from an EMBL/GenBank/DDBJ whole genome shotgun (WGS) entry which is preliminary data.</text>
</comment>
<keyword evidence="1" id="KW-0378">Hydrolase</keyword>
<dbReference type="Pfam" id="PF04167">
    <property type="entry name" value="DUF402"/>
    <property type="match status" value="1"/>
</dbReference>
<proteinExistence type="predicted"/>
<organism evidence="3 4">
    <name type="scientific">Mumia flava</name>
    <dbReference type="NCBI Taxonomy" id="1348852"/>
    <lineage>
        <taxon>Bacteria</taxon>
        <taxon>Bacillati</taxon>
        <taxon>Actinomycetota</taxon>
        <taxon>Actinomycetes</taxon>
        <taxon>Propionibacteriales</taxon>
        <taxon>Nocardioidaceae</taxon>
        <taxon>Mumia</taxon>
    </lineage>
</organism>
<dbReference type="InterPro" id="IPR007295">
    <property type="entry name" value="DUF402"/>
</dbReference>
<dbReference type="Gene3D" id="2.40.380.10">
    <property type="entry name" value="FomD-like"/>
    <property type="match status" value="1"/>
</dbReference>
<dbReference type="Proteomes" id="UP000230842">
    <property type="component" value="Unassembled WGS sequence"/>
</dbReference>
<gene>
    <name evidence="3" type="ORF">CLV56_1609</name>
</gene>
<dbReference type="AlphaFoldDB" id="A0A2M9BHG0"/>
<name>A0A2M9BHG0_9ACTN</name>
<evidence type="ECO:0000259" key="2">
    <source>
        <dbReference type="Pfam" id="PF04167"/>
    </source>
</evidence>
<dbReference type="InterPro" id="IPR035930">
    <property type="entry name" value="FomD-like_sf"/>
</dbReference>
<evidence type="ECO:0000313" key="3">
    <source>
        <dbReference type="EMBL" id="PJJ57381.1"/>
    </source>
</evidence>
<dbReference type="PANTHER" id="PTHR39159:SF1">
    <property type="entry name" value="UPF0374 PROTEIN YGAC"/>
    <property type="match status" value="1"/>
</dbReference>
<reference evidence="3 4" key="1">
    <citation type="submission" date="2017-11" db="EMBL/GenBank/DDBJ databases">
        <title>Genomic Encyclopedia of Archaeal and Bacterial Type Strains, Phase II (KMG-II): From Individual Species to Whole Genera.</title>
        <authorList>
            <person name="Goeker M."/>
        </authorList>
    </citation>
    <scope>NUCLEOTIDE SEQUENCE [LARGE SCALE GENOMIC DNA]</scope>
    <source>
        <strain evidence="3 4">DSM 27763</strain>
    </source>
</reference>
<dbReference type="EMBL" id="PGEZ01000001">
    <property type="protein sequence ID" value="PJJ57381.1"/>
    <property type="molecule type" value="Genomic_DNA"/>
</dbReference>
<dbReference type="InterPro" id="IPR050212">
    <property type="entry name" value="Ntdp-like"/>
</dbReference>
<evidence type="ECO:0000313" key="4">
    <source>
        <dbReference type="Proteomes" id="UP000230842"/>
    </source>
</evidence>
<dbReference type="SUPFAM" id="SSF159234">
    <property type="entry name" value="FomD-like"/>
    <property type="match status" value="1"/>
</dbReference>
<sequence>MTTKYPDQPHWEFDTALLDVDEWGTWLYMSAGTRAARPGREMHTRVDSVTLVPTDAPVVPTFHATWDAPQHRLRYAMYADMTTPAHWESDDVVTMVDLDLDVVLTVDGDVRLLDEDEFEDHRLRFGYPDELVATARRSADDVLAAVRARAEPYGEVGWARLREAQRVFHRYR</sequence>
<evidence type="ECO:0000256" key="1">
    <source>
        <dbReference type="ARBA" id="ARBA00022801"/>
    </source>
</evidence>
<keyword evidence="4" id="KW-1185">Reference proteome</keyword>
<dbReference type="PANTHER" id="PTHR39159">
    <property type="match status" value="1"/>
</dbReference>
<protein>
    <recommendedName>
        <fullName evidence="2">DUF402 domain-containing protein</fullName>
    </recommendedName>
</protein>
<feature type="domain" description="DUF402" evidence="2">
    <location>
        <begin position="43"/>
        <end position="149"/>
    </location>
</feature>
<accession>A0A2M9BHG0</accession>
<dbReference type="GO" id="GO:0016787">
    <property type="term" value="F:hydrolase activity"/>
    <property type="evidence" value="ECO:0007669"/>
    <property type="project" value="UniProtKB-KW"/>
</dbReference>